<gene>
    <name evidence="2" type="ORF">RM844_17895</name>
</gene>
<dbReference type="SMART" id="SM00530">
    <property type="entry name" value="HTH_XRE"/>
    <property type="match status" value="1"/>
</dbReference>
<comment type="caution">
    <text evidence="2">The sequence shown here is derived from an EMBL/GenBank/DDBJ whole genome shotgun (WGS) entry which is preliminary data.</text>
</comment>
<dbReference type="InterPro" id="IPR043917">
    <property type="entry name" value="DUF5753"/>
</dbReference>
<feature type="domain" description="HTH cro/C1-type" evidence="1">
    <location>
        <begin position="18"/>
        <end position="72"/>
    </location>
</feature>
<keyword evidence="3" id="KW-1185">Reference proteome</keyword>
<dbReference type="Proteomes" id="UP001183410">
    <property type="component" value="Unassembled WGS sequence"/>
</dbReference>
<dbReference type="CDD" id="cd00093">
    <property type="entry name" value="HTH_XRE"/>
    <property type="match status" value="1"/>
</dbReference>
<sequence length="285" mass="31979">MSRADDPTLNRRRLRVELRRARERAGLTQHEAAGALEWSISKIIRIEKGTVGLSVTDLRAMVRQYAVADAELVAALEEAARGSKGQPWWTQFRDIVQPPFDLYLSYEGSATSIRAFHPIYFPGFLQTTDYVVALALPVVSPERARRAAELRAARQERLFETEDGPQTHFIVDEAAIRRMIGGPALMRQQLRYVRELATRDRVRLQILPFTAGVHASVDGSFALLGFEDDDDLVNVESLGGTLASRDDYELIARYQECFEDLTERALSDEATLALIDQTLEGLGTN</sequence>
<dbReference type="Pfam" id="PF19054">
    <property type="entry name" value="DUF5753"/>
    <property type="match status" value="1"/>
</dbReference>
<dbReference type="Pfam" id="PF13560">
    <property type="entry name" value="HTH_31"/>
    <property type="match status" value="1"/>
</dbReference>
<name>A0ABU2JT49_9ACTN</name>
<dbReference type="SUPFAM" id="SSF47413">
    <property type="entry name" value="lambda repressor-like DNA-binding domains"/>
    <property type="match status" value="1"/>
</dbReference>
<dbReference type="Gene3D" id="1.10.260.40">
    <property type="entry name" value="lambda repressor-like DNA-binding domains"/>
    <property type="match status" value="1"/>
</dbReference>
<organism evidence="2 3">
    <name type="scientific">Streptomyces chisholmiae</name>
    <dbReference type="NCBI Taxonomy" id="3075540"/>
    <lineage>
        <taxon>Bacteria</taxon>
        <taxon>Bacillati</taxon>
        <taxon>Actinomycetota</taxon>
        <taxon>Actinomycetes</taxon>
        <taxon>Kitasatosporales</taxon>
        <taxon>Streptomycetaceae</taxon>
        <taxon>Streptomyces</taxon>
    </lineage>
</organism>
<proteinExistence type="predicted"/>
<evidence type="ECO:0000313" key="3">
    <source>
        <dbReference type="Proteomes" id="UP001183410"/>
    </source>
</evidence>
<dbReference type="PROSITE" id="PS50943">
    <property type="entry name" value="HTH_CROC1"/>
    <property type="match status" value="1"/>
</dbReference>
<dbReference type="InterPro" id="IPR010982">
    <property type="entry name" value="Lambda_DNA-bd_dom_sf"/>
</dbReference>
<evidence type="ECO:0000313" key="2">
    <source>
        <dbReference type="EMBL" id="MDT0268158.1"/>
    </source>
</evidence>
<dbReference type="InterPro" id="IPR001387">
    <property type="entry name" value="Cro/C1-type_HTH"/>
</dbReference>
<protein>
    <submittedName>
        <fullName evidence="2">Helix-turn-helix transcriptional regulator</fullName>
    </submittedName>
</protein>
<accession>A0ABU2JT49</accession>
<evidence type="ECO:0000259" key="1">
    <source>
        <dbReference type="PROSITE" id="PS50943"/>
    </source>
</evidence>
<dbReference type="EMBL" id="JAVREO010000010">
    <property type="protein sequence ID" value="MDT0268158.1"/>
    <property type="molecule type" value="Genomic_DNA"/>
</dbReference>
<dbReference type="RefSeq" id="WP_311668248.1">
    <property type="nucleotide sequence ID" value="NZ_JAVREO010000010.1"/>
</dbReference>
<reference evidence="3" key="1">
    <citation type="submission" date="2023-07" db="EMBL/GenBank/DDBJ databases">
        <title>30 novel species of actinomycetes from the DSMZ collection.</title>
        <authorList>
            <person name="Nouioui I."/>
        </authorList>
    </citation>
    <scope>NUCLEOTIDE SEQUENCE [LARGE SCALE GENOMIC DNA]</scope>
    <source>
        <strain evidence="3">DSM 44915</strain>
    </source>
</reference>